<evidence type="ECO:0000313" key="3">
    <source>
        <dbReference type="EMBL" id="VFK44226.1"/>
    </source>
</evidence>
<dbReference type="EMBL" id="CAADFU010000035">
    <property type="protein sequence ID" value="VFK44226.1"/>
    <property type="molecule type" value="Genomic_DNA"/>
</dbReference>
<protein>
    <submittedName>
        <fullName evidence="2">Uncharacterized protein</fullName>
    </submittedName>
</protein>
<dbReference type="EMBL" id="CAADHB010000167">
    <property type="protein sequence ID" value="VFK80852.1"/>
    <property type="molecule type" value="Genomic_DNA"/>
</dbReference>
<evidence type="ECO:0000313" key="4">
    <source>
        <dbReference type="EMBL" id="VFK80852.1"/>
    </source>
</evidence>
<proteinExistence type="predicted"/>
<organism evidence="2">
    <name type="scientific">Candidatus Kentrum sp. SD</name>
    <dbReference type="NCBI Taxonomy" id="2126332"/>
    <lineage>
        <taxon>Bacteria</taxon>
        <taxon>Pseudomonadati</taxon>
        <taxon>Pseudomonadota</taxon>
        <taxon>Gammaproteobacteria</taxon>
        <taxon>Candidatus Kentrum</taxon>
    </lineage>
</organism>
<evidence type="ECO:0000256" key="1">
    <source>
        <dbReference type="SAM" id="MobiDB-lite"/>
    </source>
</evidence>
<feature type="compositionally biased region" description="Basic and acidic residues" evidence="1">
    <location>
        <begin position="72"/>
        <end position="89"/>
    </location>
</feature>
<feature type="region of interest" description="Disordered" evidence="1">
    <location>
        <begin position="52"/>
        <end position="89"/>
    </location>
</feature>
<gene>
    <name evidence="4" type="ORF">BECKSD772D_GA0070982_11673</name>
    <name evidence="3" type="ORF">BECKSD772E_GA0070983_103511</name>
    <name evidence="2" type="ORF">BECKSD772F_GA0070984_10671</name>
</gene>
<sequence>MLIWARAGEILDASEKRKFRETGARAGVHPLSVQARGISMFACPATLPLHAGYPGDSATTAPDALPGTSEQETNRQTRDGQKDDEKAENEDFHGFVLVVNPRHRERFPEHKFERFTFSYVLYWLARSNKLQTGCSLRGHRFFQNL</sequence>
<reference evidence="2" key="1">
    <citation type="submission" date="2019-02" db="EMBL/GenBank/DDBJ databases">
        <authorList>
            <person name="Gruber-Vodicka R. H."/>
            <person name="Seah K. B. B."/>
        </authorList>
    </citation>
    <scope>NUCLEOTIDE SEQUENCE</scope>
    <source>
        <strain evidence="4">BECK_S127</strain>
        <strain evidence="3">BECK_S1320</strain>
        <strain evidence="2">BECK_S1321</strain>
    </source>
</reference>
<name>A0A450YGM0_9GAMM</name>
<dbReference type="EMBL" id="CAADFR010000067">
    <property type="protein sequence ID" value="VFK40698.1"/>
    <property type="molecule type" value="Genomic_DNA"/>
</dbReference>
<evidence type="ECO:0000313" key="2">
    <source>
        <dbReference type="EMBL" id="VFK40698.1"/>
    </source>
</evidence>
<dbReference type="AlphaFoldDB" id="A0A450YGM0"/>
<accession>A0A450YGM0</accession>